<protein>
    <submittedName>
        <fullName evidence="2">Uncharacterized protein</fullName>
    </submittedName>
</protein>
<sequence>MLFNHLLTAIFMVVSSINAATTHNQDSWRGYSTNPQRFEYFGKNTPFKFVRDSIQHPISGNGTNVVLVYNNVAVTLYDIPVHRSLEVLNENLFKSLPHKVLRLEGNKPKVINLEY</sequence>
<accession>A0A137P0M1</accession>
<keyword evidence="1" id="KW-0732">Signal</keyword>
<feature type="chain" id="PRO_5007294379" evidence="1">
    <location>
        <begin position="20"/>
        <end position="115"/>
    </location>
</feature>
<dbReference type="AlphaFoldDB" id="A0A137P0M1"/>
<evidence type="ECO:0000313" key="3">
    <source>
        <dbReference type="Proteomes" id="UP000070444"/>
    </source>
</evidence>
<organism evidence="2 3">
    <name type="scientific">Conidiobolus coronatus (strain ATCC 28846 / CBS 209.66 / NRRL 28638)</name>
    <name type="common">Delacroixia coronata</name>
    <dbReference type="NCBI Taxonomy" id="796925"/>
    <lineage>
        <taxon>Eukaryota</taxon>
        <taxon>Fungi</taxon>
        <taxon>Fungi incertae sedis</taxon>
        <taxon>Zoopagomycota</taxon>
        <taxon>Entomophthoromycotina</taxon>
        <taxon>Entomophthoromycetes</taxon>
        <taxon>Entomophthorales</taxon>
        <taxon>Ancylistaceae</taxon>
        <taxon>Conidiobolus</taxon>
    </lineage>
</organism>
<name>A0A137P0M1_CONC2</name>
<feature type="signal peptide" evidence="1">
    <location>
        <begin position="1"/>
        <end position="19"/>
    </location>
</feature>
<keyword evidence="3" id="KW-1185">Reference proteome</keyword>
<proteinExistence type="predicted"/>
<evidence type="ECO:0000256" key="1">
    <source>
        <dbReference type="SAM" id="SignalP"/>
    </source>
</evidence>
<evidence type="ECO:0000313" key="2">
    <source>
        <dbReference type="EMBL" id="KXN68633.1"/>
    </source>
</evidence>
<dbReference type="EMBL" id="KQ964567">
    <property type="protein sequence ID" value="KXN68633.1"/>
    <property type="molecule type" value="Genomic_DNA"/>
</dbReference>
<gene>
    <name evidence="2" type="ORF">CONCODRAFT_72113</name>
</gene>
<reference evidence="2 3" key="1">
    <citation type="journal article" date="2015" name="Genome Biol. Evol.">
        <title>Phylogenomic analyses indicate that early fungi evolved digesting cell walls of algal ancestors of land plants.</title>
        <authorList>
            <person name="Chang Y."/>
            <person name="Wang S."/>
            <person name="Sekimoto S."/>
            <person name="Aerts A.L."/>
            <person name="Choi C."/>
            <person name="Clum A."/>
            <person name="LaButti K.M."/>
            <person name="Lindquist E.A."/>
            <person name="Yee Ngan C."/>
            <person name="Ohm R.A."/>
            <person name="Salamov A.A."/>
            <person name="Grigoriev I.V."/>
            <person name="Spatafora J.W."/>
            <person name="Berbee M.L."/>
        </authorList>
    </citation>
    <scope>NUCLEOTIDE SEQUENCE [LARGE SCALE GENOMIC DNA]</scope>
    <source>
        <strain evidence="2 3">NRRL 28638</strain>
    </source>
</reference>
<dbReference type="Proteomes" id="UP000070444">
    <property type="component" value="Unassembled WGS sequence"/>
</dbReference>